<evidence type="ECO:0000256" key="1">
    <source>
        <dbReference type="SAM" id="Phobius"/>
    </source>
</evidence>
<organism evidence="2">
    <name type="scientific">marine sediment metagenome</name>
    <dbReference type="NCBI Taxonomy" id="412755"/>
    <lineage>
        <taxon>unclassified sequences</taxon>
        <taxon>metagenomes</taxon>
        <taxon>ecological metagenomes</taxon>
    </lineage>
</organism>
<feature type="transmembrane region" description="Helical" evidence="1">
    <location>
        <begin position="44"/>
        <end position="61"/>
    </location>
</feature>
<protein>
    <submittedName>
        <fullName evidence="2">Uncharacterized protein</fullName>
    </submittedName>
</protein>
<gene>
    <name evidence="2" type="ORF">S06H3_23986</name>
</gene>
<keyword evidence="1" id="KW-1133">Transmembrane helix</keyword>
<keyword evidence="1" id="KW-0812">Transmembrane</keyword>
<proteinExistence type="predicted"/>
<accession>X1N1W6</accession>
<reference evidence="2" key="1">
    <citation type="journal article" date="2014" name="Front. Microbiol.">
        <title>High frequency of phylogenetically diverse reductive dehalogenase-homologous genes in deep subseafloor sedimentary metagenomes.</title>
        <authorList>
            <person name="Kawai M."/>
            <person name="Futagami T."/>
            <person name="Toyoda A."/>
            <person name="Takaki Y."/>
            <person name="Nishi S."/>
            <person name="Hori S."/>
            <person name="Arai W."/>
            <person name="Tsubouchi T."/>
            <person name="Morono Y."/>
            <person name="Uchiyama I."/>
            <person name="Ito T."/>
            <person name="Fujiyama A."/>
            <person name="Inagaki F."/>
            <person name="Takami H."/>
        </authorList>
    </citation>
    <scope>NUCLEOTIDE SEQUENCE</scope>
    <source>
        <strain evidence="2">Expedition CK06-06</strain>
    </source>
</reference>
<dbReference type="AlphaFoldDB" id="X1N1W6"/>
<evidence type="ECO:0000313" key="2">
    <source>
        <dbReference type="EMBL" id="GAI12584.1"/>
    </source>
</evidence>
<comment type="caution">
    <text evidence="2">The sequence shown here is derived from an EMBL/GenBank/DDBJ whole genome shotgun (WGS) entry which is preliminary data.</text>
</comment>
<sequence>MRNKALYIKYNSIKTKANIAPLLIEKIIITKLVKKLNEISKKNNLFLIKFVFLLFLINDPYERKTYAQFTIAKCANPFVLLKNTFIPLYITTVLVALISPEYKTYNCTTNIII</sequence>
<name>X1N1W6_9ZZZZ</name>
<dbReference type="EMBL" id="BARV01013187">
    <property type="protein sequence ID" value="GAI12584.1"/>
    <property type="molecule type" value="Genomic_DNA"/>
</dbReference>
<feature type="non-terminal residue" evidence="2">
    <location>
        <position position="113"/>
    </location>
</feature>
<keyword evidence="1" id="KW-0472">Membrane</keyword>